<organism evidence="2 3">
    <name type="scientific">Gigaspora margarita</name>
    <dbReference type="NCBI Taxonomy" id="4874"/>
    <lineage>
        <taxon>Eukaryota</taxon>
        <taxon>Fungi</taxon>
        <taxon>Fungi incertae sedis</taxon>
        <taxon>Mucoromycota</taxon>
        <taxon>Glomeromycotina</taxon>
        <taxon>Glomeromycetes</taxon>
        <taxon>Diversisporales</taxon>
        <taxon>Gigasporaceae</taxon>
        <taxon>Gigaspora</taxon>
    </lineage>
</organism>
<feature type="transmembrane region" description="Helical" evidence="1">
    <location>
        <begin position="71"/>
        <end position="92"/>
    </location>
</feature>
<gene>
    <name evidence="2" type="ORF">GMARGA_LOCUS28782</name>
</gene>
<protein>
    <submittedName>
        <fullName evidence="2">23153_t:CDS:1</fullName>
    </submittedName>
</protein>
<sequence>KHVDKKIQFGSMIFVAITSIQIAIFEGVTEELTRVLVQFIIKYYCDTGLVIKETFLSSSMSSAKAMKQETFLPSSMFFAKVVELAFNFLLVLPTTTQMT</sequence>
<name>A0ABN7WBJ3_GIGMA</name>
<evidence type="ECO:0000313" key="2">
    <source>
        <dbReference type="EMBL" id="CAG8825203.1"/>
    </source>
</evidence>
<keyword evidence="1" id="KW-0472">Membrane</keyword>
<dbReference type="EMBL" id="CAJVQB010037450">
    <property type="protein sequence ID" value="CAG8825203.1"/>
    <property type="molecule type" value="Genomic_DNA"/>
</dbReference>
<dbReference type="Proteomes" id="UP000789901">
    <property type="component" value="Unassembled WGS sequence"/>
</dbReference>
<accession>A0ABN7WBJ3</accession>
<comment type="caution">
    <text evidence="2">The sequence shown here is derived from an EMBL/GenBank/DDBJ whole genome shotgun (WGS) entry which is preliminary data.</text>
</comment>
<evidence type="ECO:0000313" key="3">
    <source>
        <dbReference type="Proteomes" id="UP000789901"/>
    </source>
</evidence>
<keyword evidence="1" id="KW-1133">Transmembrane helix</keyword>
<reference evidence="2 3" key="1">
    <citation type="submission" date="2021-06" db="EMBL/GenBank/DDBJ databases">
        <authorList>
            <person name="Kallberg Y."/>
            <person name="Tangrot J."/>
            <person name="Rosling A."/>
        </authorList>
    </citation>
    <scope>NUCLEOTIDE SEQUENCE [LARGE SCALE GENOMIC DNA]</scope>
    <source>
        <strain evidence="2 3">120-4 pot B 10/14</strain>
    </source>
</reference>
<evidence type="ECO:0000256" key="1">
    <source>
        <dbReference type="SAM" id="Phobius"/>
    </source>
</evidence>
<feature type="non-terminal residue" evidence="2">
    <location>
        <position position="1"/>
    </location>
</feature>
<feature type="transmembrane region" description="Helical" evidence="1">
    <location>
        <begin position="7"/>
        <end position="25"/>
    </location>
</feature>
<keyword evidence="1" id="KW-0812">Transmembrane</keyword>
<keyword evidence="3" id="KW-1185">Reference proteome</keyword>
<proteinExistence type="predicted"/>